<dbReference type="SUPFAM" id="SSF53448">
    <property type="entry name" value="Nucleotide-diphospho-sugar transferases"/>
    <property type="match status" value="1"/>
</dbReference>
<dbReference type="RefSeq" id="WP_196204324.1">
    <property type="nucleotide sequence ID" value="NZ_JADPUN010000251.1"/>
</dbReference>
<keyword evidence="3" id="KW-1185">Reference proteome</keyword>
<dbReference type="EMBL" id="JADPUN010000251">
    <property type="protein sequence ID" value="MBF9132800.1"/>
    <property type="molecule type" value="Genomic_DNA"/>
</dbReference>
<dbReference type="PANTHER" id="PTHR43685:SF2">
    <property type="entry name" value="GLYCOSYLTRANSFERASE 2-LIKE DOMAIN-CONTAINING PROTEIN"/>
    <property type="match status" value="1"/>
</dbReference>
<dbReference type="InterPro" id="IPR050834">
    <property type="entry name" value="Glycosyltransf_2"/>
</dbReference>
<evidence type="ECO:0000313" key="2">
    <source>
        <dbReference type="EMBL" id="MBF9132800.1"/>
    </source>
</evidence>
<evidence type="ECO:0000259" key="1">
    <source>
        <dbReference type="Pfam" id="PF00535"/>
    </source>
</evidence>
<comment type="caution">
    <text evidence="2">The sequence shown here is derived from an EMBL/GenBank/DDBJ whole genome shotgun (WGS) entry which is preliminary data.</text>
</comment>
<proteinExistence type="predicted"/>
<feature type="domain" description="Glycosyltransferase 2-like" evidence="1">
    <location>
        <begin position="18"/>
        <end position="167"/>
    </location>
</feature>
<sequence length="309" mass="34275">MPSAAFVTSYLGDSPVAADYLDRTVRGVLEQTDHDWVLVIVDDASPDPSARDRLRSLTGLAPDRIVVLRQDVNQGQGAGRNLGVRWAAHRGCEFVLFQDADDIAHPRRLEQTRRLFEERPGVDFLYSTFVVIDEQDRPVPVERLTPSVAEILQSHETPVDGPNGWIPIGTEVGYTTLTSTVAVRTPLALAHPFPLERGCEDAHAWLRMSAGGSAFAFLPDTPARYRIPQDTRGSADRSRIGDGYYRRKAEVETDGFQQAMRIAIERGTLDPSAGPDLTARFLRRLAVTLEREGQHALVREIMAVWPVPA</sequence>
<dbReference type="Gene3D" id="3.90.550.10">
    <property type="entry name" value="Spore Coat Polysaccharide Biosynthesis Protein SpsA, Chain A"/>
    <property type="match status" value="1"/>
</dbReference>
<gene>
    <name evidence="2" type="ORF">I0C86_28155</name>
</gene>
<dbReference type="InterPro" id="IPR001173">
    <property type="entry name" value="Glyco_trans_2-like"/>
</dbReference>
<reference evidence="2 3" key="1">
    <citation type="submission" date="2020-11" db="EMBL/GenBank/DDBJ databases">
        <title>A novel isolate from a Black sea contaminated sediment with potential to produce alkanes: Plantactinospora alkalitolerans sp. nov.</title>
        <authorList>
            <person name="Carro L."/>
            <person name="Veyisoglu A."/>
            <person name="Guven K."/>
            <person name="Schumann P."/>
            <person name="Klenk H.-P."/>
            <person name="Sahin N."/>
        </authorList>
    </citation>
    <scope>NUCLEOTIDE SEQUENCE [LARGE SCALE GENOMIC DNA]</scope>
    <source>
        <strain evidence="2 3">S1510</strain>
    </source>
</reference>
<name>A0ABS0H2U3_9ACTN</name>
<protein>
    <submittedName>
        <fullName evidence="2">Glycosyltransferase family 2 protein</fullName>
    </submittedName>
</protein>
<dbReference type="Proteomes" id="UP000638560">
    <property type="component" value="Unassembled WGS sequence"/>
</dbReference>
<dbReference type="CDD" id="cd00761">
    <property type="entry name" value="Glyco_tranf_GTA_type"/>
    <property type="match status" value="1"/>
</dbReference>
<dbReference type="Pfam" id="PF00535">
    <property type="entry name" value="Glycos_transf_2"/>
    <property type="match status" value="1"/>
</dbReference>
<dbReference type="PANTHER" id="PTHR43685">
    <property type="entry name" value="GLYCOSYLTRANSFERASE"/>
    <property type="match status" value="1"/>
</dbReference>
<evidence type="ECO:0000313" key="3">
    <source>
        <dbReference type="Proteomes" id="UP000638560"/>
    </source>
</evidence>
<organism evidence="2 3">
    <name type="scientific">Plantactinospora alkalitolerans</name>
    <dbReference type="NCBI Taxonomy" id="2789879"/>
    <lineage>
        <taxon>Bacteria</taxon>
        <taxon>Bacillati</taxon>
        <taxon>Actinomycetota</taxon>
        <taxon>Actinomycetes</taxon>
        <taxon>Micromonosporales</taxon>
        <taxon>Micromonosporaceae</taxon>
        <taxon>Plantactinospora</taxon>
    </lineage>
</organism>
<accession>A0ABS0H2U3</accession>
<dbReference type="InterPro" id="IPR029044">
    <property type="entry name" value="Nucleotide-diphossugar_trans"/>
</dbReference>